<keyword evidence="5" id="KW-0804">Transcription</keyword>
<evidence type="ECO:0000259" key="6">
    <source>
        <dbReference type="PROSITE" id="PS50006"/>
    </source>
</evidence>
<feature type="domain" description="Sigma-54 factor interaction" evidence="7">
    <location>
        <begin position="301"/>
        <end position="530"/>
    </location>
</feature>
<dbReference type="SMART" id="SM00382">
    <property type="entry name" value="AAA"/>
    <property type="match status" value="1"/>
</dbReference>
<dbReference type="HOGENOM" id="CLU_000445_95_2_7"/>
<dbReference type="SMART" id="SM00240">
    <property type="entry name" value="FHA"/>
    <property type="match status" value="1"/>
</dbReference>
<dbReference type="InterPro" id="IPR002078">
    <property type="entry name" value="Sigma_54_int"/>
</dbReference>
<dbReference type="eggNOG" id="COG1716">
    <property type="taxonomic scope" value="Bacteria"/>
</dbReference>
<dbReference type="Gene3D" id="1.10.8.60">
    <property type="match status" value="1"/>
</dbReference>
<dbReference type="InterPro" id="IPR027417">
    <property type="entry name" value="P-loop_NTPase"/>
</dbReference>
<gene>
    <name evidence="8" type="ordered locus">STAUR_0566</name>
</gene>
<dbReference type="KEGG" id="sur:STAUR_0566"/>
<reference evidence="8 9" key="1">
    <citation type="journal article" date="2011" name="Mol. Biol. Evol.">
        <title>Comparative genomic analysis of fruiting body formation in Myxococcales.</title>
        <authorList>
            <person name="Huntley S."/>
            <person name="Hamann N."/>
            <person name="Wegener-Feldbrugge S."/>
            <person name="Treuner-Lange A."/>
            <person name="Kube M."/>
            <person name="Reinhardt R."/>
            <person name="Klages S."/>
            <person name="Muller R."/>
            <person name="Ronning C.M."/>
            <person name="Nierman W.C."/>
            <person name="Sogaard-Andersen L."/>
        </authorList>
    </citation>
    <scope>NUCLEOTIDE SEQUENCE [LARGE SCALE GENOMIC DNA]</scope>
    <source>
        <strain evidence="8 9">DW4/3-1</strain>
    </source>
</reference>
<dbReference type="InterPro" id="IPR000253">
    <property type="entry name" value="FHA_dom"/>
</dbReference>
<dbReference type="InterPro" id="IPR003018">
    <property type="entry name" value="GAF"/>
</dbReference>
<name>E3FTF6_STIAD</name>
<dbReference type="Gene3D" id="2.60.200.20">
    <property type="match status" value="1"/>
</dbReference>
<dbReference type="CDD" id="cd00009">
    <property type="entry name" value="AAA"/>
    <property type="match status" value="1"/>
</dbReference>
<dbReference type="InterPro" id="IPR008984">
    <property type="entry name" value="SMAD_FHA_dom_sf"/>
</dbReference>
<dbReference type="AlphaFoldDB" id="E3FTF6"/>
<feature type="domain" description="FHA" evidence="6">
    <location>
        <begin position="33"/>
        <end position="83"/>
    </location>
</feature>
<evidence type="ECO:0000256" key="1">
    <source>
        <dbReference type="ARBA" id="ARBA00022741"/>
    </source>
</evidence>
<dbReference type="Gene3D" id="3.40.50.300">
    <property type="entry name" value="P-loop containing nucleotide triphosphate hydrolases"/>
    <property type="match status" value="1"/>
</dbReference>
<dbReference type="Pfam" id="PF01590">
    <property type="entry name" value="GAF"/>
    <property type="match status" value="1"/>
</dbReference>
<dbReference type="FunFam" id="3.40.50.300:FF:000006">
    <property type="entry name" value="DNA-binding transcriptional regulator NtrC"/>
    <property type="match status" value="1"/>
</dbReference>
<dbReference type="GO" id="GO:0003677">
    <property type="term" value="F:DNA binding"/>
    <property type="evidence" value="ECO:0007669"/>
    <property type="project" value="UniProtKB-KW"/>
</dbReference>
<evidence type="ECO:0000256" key="5">
    <source>
        <dbReference type="ARBA" id="ARBA00023163"/>
    </source>
</evidence>
<dbReference type="PROSITE" id="PS50006">
    <property type="entry name" value="FHA_DOMAIN"/>
    <property type="match status" value="1"/>
</dbReference>
<dbReference type="EMBL" id="CP002271">
    <property type="protein sequence ID" value="ADO68370.1"/>
    <property type="molecule type" value="Genomic_DNA"/>
</dbReference>
<evidence type="ECO:0000313" key="9">
    <source>
        <dbReference type="Proteomes" id="UP000001351"/>
    </source>
</evidence>
<dbReference type="eggNOG" id="COG3829">
    <property type="taxonomic scope" value="Bacteria"/>
</dbReference>
<accession>E3FTF6</accession>
<dbReference type="InterPro" id="IPR003593">
    <property type="entry name" value="AAA+_ATPase"/>
</dbReference>
<keyword evidence="1" id="KW-0547">Nucleotide-binding</keyword>
<keyword evidence="2" id="KW-0067">ATP-binding</keyword>
<dbReference type="SUPFAM" id="SSF49879">
    <property type="entry name" value="SMAD/FHA domain"/>
    <property type="match status" value="1"/>
</dbReference>
<keyword evidence="9" id="KW-1185">Reference proteome</keyword>
<dbReference type="Pfam" id="PF25601">
    <property type="entry name" value="AAA_lid_14"/>
    <property type="match status" value="1"/>
</dbReference>
<evidence type="ECO:0000259" key="7">
    <source>
        <dbReference type="PROSITE" id="PS50045"/>
    </source>
</evidence>
<dbReference type="PROSITE" id="PS50045">
    <property type="entry name" value="SIGMA54_INTERACT_4"/>
    <property type="match status" value="1"/>
</dbReference>
<proteinExistence type="predicted"/>
<dbReference type="SUPFAM" id="SSF52540">
    <property type="entry name" value="P-loop containing nucleoside triphosphate hydrolases"/>
    <property type="match status" value="1"/>
</dbReference>
<evidence type="ECO:0000256" key="3">
    <source>
        <dbReference type="ARBA" id="ARBA00023015"/>
    </source>
</evidence>
<dbReference type="PANTHER" id="PTHR32071:SF113">
    <property type="entry name" value="ALGINATE BIOSYNTHESIS TRANSCRIPTIONAL REGULATORY PROTEIN ALGB"/>
    <property type="match status" value="1"/>
</dbReference>
<organism evidence="8 9">
    <name type="scientific">Stigmatella aurantiaca (strain DW4/3-1)</name>
    <dbReference type="NCBI Taxonomy" id="378806"/>
    <lineage>
        <taxon>Bacteria</taxon>
        <taxon>Pseudomonadati</taxon>
        <taxon>Myxococcota</taxon>
        <taxon>Myxococcia</taxon>
        <taxon>Myxococcales</taxon>
        <taxon>Cystobacterineae</taxon>
        <taxon>Archangiaceae</taxon>
        <taxon>Stigmatella</taxon>
    </lineage>
</organism>
<dbReference type="InterPro" id="IPR029016">
    <property type="entry name" value="GAF-like_dom_sf"/>
</dbReference>
<evidence type="ECO:0000256" key="2">
    <source>
        <dbReference type="ARBA" id="ARBA00022840"/>
    </source>
</evidence>
<keyword evidence="3" id="KW-0805">Transcription regulation</keyword>
<evidence type="ECO:0000313" key="8">
    <source>
        <dbReference type="EMBL" id="ADO68370.1"/>
    </source>
</evidence>
<dbReference type="GO" id="GO:0006355">
    <property type="term" value="P:regulation of DNA-templated transcription"/>
    <property type="evidence" value="ECO:0007669"/>
    <property type="project" value="InterPro"/>
</dbReference>
<sequence>MFVSTNVRMRAVARLVAMFGPCRGVARDLDSPLIVGRAAEGGLQLLDEKVSREHCIIEPAGPTGHVLRDLGSRNGTWLNGQLLREATRLRPGDHLSLGESVLVYEPSFDALRARDGESTLVLTRGPSAPSWNNLSPSPDVLARAGELAVRAALAPSSEAAAHLVLESLHSALHPSSLAVLRQGLQGSLRALVARPLGAHLTLSRELVASALRLGRVLTMSEVQALPEPDKQMTRVRKGEAHVLCAPFYAGGAPAGALCVLRESPFHDEELALAGALAGAAGPSLCPSFEPRSRPPAPYMPPVAESAPMREALRLAHAAAPSPAAVLITGERGTGKEELARAIHCLGPRAPGPFVALSCGALLPELAEVELFGREKGVLPGQESPHPGVFEQADGGTLFLGEVGQLPAPLQVKLLRTLQDRMVYRVGGRAGLPVDVRVVAATHRPLIEAVRAGTFREDLYWRLNGMRIHLPPLRDRPEDVLPLAERFLARLRPRLGRHIQGFTDEARATLRAHPWPGNALQLANAIERALLLMPSGERIGPGDLPAEVGAPKPSP</sequence>
<dbReference type="Proteomes" id="UP000001351">
    <property type="component" value="Chromosome"/>
</dbReference>
<keyword evidence="4" id="KW-0238">DNA-binding</keyword>
<dbReference type="SUPFAM" id="SSF55781">
    <property type="entry name" value="GAF domain-like"/>
    <property type="match status" value="1"/>
</dbReference>
<dbReference type="GO" id="GO:0005524">
    <property type="term" value="F:ATP binding"/>
    <property type="evidence" value="ECO:0007669"/>
    <property type="project" value="UniProtKB-KW"/>
</dbReference>
<dbReference type="PANTHER" id="PTHR32071">
    <property type="entry name" value="TRANSCRIPTIONAL REGULATORY PROTEIN"/>
    <property type="match status" value="1"/>
</dbReference>
<dbReference type="STRING" id="378806.STAUR_0566"/>
<evidence type="ECO:0000256" key="4">
    <source>
        <dbReference type="ARBA" id="ARBA00023125"/>
    </source>
</evidence>
<dbReference type="Pfam" id="PF00158">
    <property type="entry name" value="Sigma54_activat"/>
    <property type="match status" value="1"/>
</dbReference>
<protein>
    <submittedName>
        <fullName evidence="8">Sigma-54 dependent transcriptional regulator</fullName>
    </submittedName>
</protein>
<dbReference type="Pfam" id="PF00498">
    <property type="entry name" value="FHA"/>
    <property type="match status" value="1"/>
</dbReference>
<dbReference type="CDD" id="cd00060">
    <property type="entry name" value="FHA"/>
    <property type="match status" value="1"/>
</dbReference>
<dbReference type="Gene3D" id="3.30.450.40">
    <property type="match status" value="1"/>
</dbReference>
<dbReference type="InterPro" id="IPR058031">
    <property type="entry name" value="AAA_lid_NorR"/>
</dbReference>